<dbReference type="InterPro" id="IPR016181">
    <property type="entry name" value="Acyl_CoA_acyltransferase"/>
</dbReference>
<dbReference type="GO" id="GO:0016410">
    <property type="term" value="F:N-acyltransferase activity"/>
    <property type="evidence" value="ECO:0007669"/>
    <property type="project" value="TreeGrafter"/>
</dbReference>
<dbReference type="EMBL" id="BBJU01000023">
    <property type="protein sequence ID" value="GAK72065.1"/>
    <property type="molecule type" value="Genomic_DNA"/>
</dbReference>
<dbReference type="RefSeq" id="WP_158006466.1">
    <property type="nucleotide sequence ID" value="NZ_BBJU01000023.1"/>
</dbReference>
<comment type="pathway">
    <text evidence="1">Siderophore biosynthesis.</text>
</comment>
<dbReference type="PANTHER" id="PTHR31438">
    <property type="entry name" value="LYSINE N-ACYLTRANSFERASE C17G9.06C-RELATED"/>
    <property type="match status" value="1"/>
</dbReference>
<proteinExistence type="predicted"/>
<dbReference type="PANTHER" id="PTHR31438:SF1">
    <property type="entry name" value="LYSINE N-ACYLTRANSFERASE C17G9.06C-RELATED"/>
    <property type="match status" value="1"/>
</dbReference>
<gene>
    <name evidence="3" type="ORF">RRU01S_23_01410</name>
</gene>
<comment type="caution">
    <text evidence="3">The sequence shown here is derived from an EMBL/GenBank/DDBJ whole genome shotgun (WGS) entry which is preliminary data.</text>
</comment>
<protein>
    <recommendedName>
        <fullName evidence="2">Acyltransferase MbtK/IucB-like conserved domain-containing protein</fullName>
    </recommendedName>
</protein>
<dbReference type="eggNOG" id="COG4264">
    <property type="taxonomic scope" value="Bacteria"/>
</dbReference>
<dbReference type="InterPro" id="IPR019432">
    <property type="entry name" value="Acyltransferase_MbtK/IucB-like"/>
</dbReference>
<dbReference type="Gene3D" id="3.40.630.30">
    <property type="match status" value="1"/>
</dbReference>
<dbReference type="Pfam" id="PF13523">
    <property type="entry name" value="Acetyltransf_8"/>
    <property type="match status" value="1"/>
</dbReference>
<reference evidence="3 4" key="1">
    <citation type="submission" date="2014-08" db="EMBL/GenBank/DDBJ databases">
        <title>Whole genome shotgun sequence of Rhizobium rubi NBRC 13261.</title>
        <authorList>
            <person name="Katano-Makiyama Y."/>
            <person name="Hosoyama A."/>
            <person name="Hashimoto M."/>
            <person name="Hosoyama Y."/>
            <person name="Noguchi M."/>
            <person name="Tsuchikane K."/>
            <person name="Uohara A."/>
            <person name="Ohji S."/>
            <person name="Ichikawa N."/>
            <person name="Kimura A."/>
            <person name="Yamazoe A."/>
            <person name="Fujita N."/>
        </authorList>
    </citation>
    <scope>NUCLEOTIDE SEQUENCE [LARGE SCALE GENOMIC DNA]</scope>
    <source>
        <strain evidence="3 4">NBRC 13261</strain>
    </source>
</reference>
<sequence>MLNTKRSINTERPVVFAQHHAQVGELSLCPLEPAADSANLHDWFTRDYARFWNMGHYSQHEIAAFYAKLNASGHASSYMGFFEGEPAFIVESYDPRHDQVGKHYEVEEGDWGMHFLVAPPRQKIPGFTLAIIRTVLSFHFDNPLIKRLVVEPDVRNEKVHELNRKVGFVSARNIELEEKTALLSFVTRDAFYKTLEQDINE</sequence>
<organism evidence="3 4">
    <name type="scientific">Agrobacterium rubi TR3 = NBRC 13261</name>
    <dbReference type="NCBI Taxonomy" id="1368415"/>
    <lineage>
        <taxon>Bacteria</taxon>
        <taxon>Pseudomonadati</taxon>
        <taxon>Pseudomonadota</taxon>
        <taxon>Alphaproteobacteria</taxon>
        <taxon>Hyphomicrobiales</taxon>
        <taxon>Rhizobiaceae</taxon>
        <taxon>Rhizobium/Agrobacterium group</taxon>
        <taxon>Agrobacterium</taxon>
    </lineage>
</organism>
<evidence type="ECO:0000259" key="2">
    <source>
        <dbReference type="SMART" id="SM01006"/>
    </source>
</evidence>
<dbReference type="Proteomes" id="UP000028701">
    <property type="component" value="Unassembled WGS sequence"/>
</dbReference>
<name>A0A081CZG9_9HYPH</name>
<evidence type="ECO:0000313" key="3">
    <source>
        <dbReference type="EMBL" id="GAK72065.1"/>
    </source>
</evidence>
<dbReference type="AlphaFoldDB" id="A0A081CZG9"/>
<accession>A0A081CZG9</accession>
<evidence type="ECO:0000313" key="4">
    <source>
        <dbReference type="Proteomes" id="UP000028701"/>
    </source>
</evidence>
<dbReference type="SUPFAM" id="SSF55729">
    <property type="entry name" value="Acyl-CoA N-acyltransferases (Nat)"/>
    <property type="match status" value="1"/>
</dbReference>
<dbReference type="GO" id="GO:0019290">
    <property type="term" value="P:siderophore biosynthetic process"/>
    <property type="evidence" value="ECO:0007669"/>
    <property type="project" value="InterPro"/>
</dbReference>
<dbReference type="SMART" id="SM01006">
    <property type="entry name" value="AlcB"/>
    <property type="match status" value="1"/>
</dbReference>
<feature type="domain" description="Acyltransferase MbtK/IucB-like conserved" evidence="2">
    <location>
        <begin position="29"/>
        <end position="76"/>
    </location>
</feature>
<evidence type="ECO:0000256" key="1">
    <source>
        <dbReference type="ARBA" id="ARBA00004924"/>
    </source>
</evidence>